<evidence type="ECO:0000256" key="1">
    <source>
        <dbReference type="ARBA" id="ARBA00010272"/>
    </source>
</evidence>
<proteinExistence type="inferred from homology"/>
<evidence type="ECO:0000313" key="4">
    <source>
        <dbReference type="Proteomes" id="UP000235731"/>
    </source>
</evidence>
<reference evidence="3 4" key="1">
    <citation type="submission" date="2018-01" db="EMBL/GenBank/DDBJ databases">
        <title>Metagenomic assembled genomes from two thermal pools in the Uzon Caldera, Kamchatka, Russia.</title>
        <authorList>
            <person name="Wilkins L."/>
            <person name="Ettinger C."/>
        </authorList>
    </citation>
    <scope>NUCLEOTIDE SEQUENCE [LARGE SCALE GENOMIC DNA]</scope>
    <source>
        <strain evidence="3">ZAV-15</strain>
    </source>
</reference>
<dbReference type="EMBL" id="PNIE01000044">
    <property type="protein sequence ID" value="PMP63171.1"/>
    <property type="molecule type" value="Genomic_DNA"/>
</dbReference>
<dbReference type="AlphaFoldDB" id="A0A2N7PJT7"/>
<dbReference type="NCBIfam" id="TIGR00106">
    <property type="entry name" value="MTH1187 family thiamine-binding protein"/>
    <property type="match status" value="1"/>
</dbReference>
<dbReference type="Gene3D" id="3.30.70.930">
    <property type="match status" value="1"/>
</dbReference>
<feature type="domain" description="Thiamine-binding protein" evidence="2">
    <location>
        <begin position="5"/>
        <end position="94"/>
    </location>
</feature>
<dbReference type="InterPro" id="IPR002767">
    <property type="entry name" value="Thiamine_BP"/>
</dbReference>
<dbReference type="SUPFAM" id="SSF89957">
    <property type="entry name" value="MTH1187/YkoF-like"/>
    <property type="match status" value="1"/>
</dbReference>
<gene>
    <name evidence="3" type="ORF">C0197_03185</name>
</gene>
<evidence type="ECO:0000313" key="3">
    <source>
        <dbReference type="EMBL" id="PMP63171.1"/>
    </source>
</evidence>
<dbReference type="Pfam" id="PF01910">
    <property type="entry name" value="Thiamine_BP"/>
    <property type="match status" value="1"/>
</dbReference>
<dbReference type="InterPro" id="IPR051614">
    <property type="entry name" value="UPF0045_domain"/>
</dbReference>
<dbReference type="PANTHER" id="PTHR33777:SF1">
    <property type="entry name" value="UPF0045 PROTEIN ECM15"/>
    <property type="match status" value="1"/>
</dbReference>
<accession>A0A2N7PJT7</accession>
<organism evidence="3 4">
    <name type="scientific">Caldimicrobium thiodismutans</name>
    <dbReference type="NCBI Taxonomy" id="1653476"/>
    <lineage>
        <taxon>Bacteria</taxon>
        <taxon>Pseudomonadati</taxon>
        <taxon>Thermodesulfobacteriota</taxon>
        <taxon>Thermodesulfobacteria</taxon>
        <taxon>Thermodesulfobacteriales</taxon>
        <taxon>Thermodesulfobacteriaceae</taxon>
        <taxon>Caldimicrobium</taxon>
    </lineage>
</organism>
<dbReference type="GO" id="GO:0005829">
    <property type="term" value="C:cytosol"/>
    <property type="evidence" value="ECO:0007669"/>
    <property type="project" value="TreeGrafter"/>
</dbReference>
<evidence type="ECO:0000259" key="2">
    <source>
        <dbReference type="Pfam" id="PF01910"/>
    </source>
</evidence>
<sequence>MSVLVSISIFPLDKGESVSSYVARAVKVIKDSKYPYKVSPMETSFETETLEEALSVIRKCFEVLEPDCNRIICNVKIDYRKGRISGLISKLKSLEEKLGEEVEKV</sequence>
<comment type="similarity">
    <text evidence="1">Belongs to the UPF0045 family.</text>
</comment>
<comment type="caution">
    <text evidence="3">The sequence shown here is derived from an EMBL/GenBank/DDBJ whole genome shotgun (WGS) entry which is preliminary data.</text>
</comment>
<protein>
    <recommendedName>
        <fullName evidence="2">Thiamine-binding protein domain-containing protein</fullName>
    </recommendedName>
</protein>
<dbReference type="Proteomes" id="UP000235731">
    <property type="component" value="Unassembled WGS sequence"/>
</dbReference>
<dbReference type="PANTHER" id="PTHR33777">
    <property type="entry name" value="UPF0045 PROTEIN ECM15"/>
    <property type="match status" value="1"/>
</dbReference>
<name>A0A2N7PJT7_9BACT</name>
<dbReference type="InterPro" id="IPR029756">
    <property type="entry name" value="MTH1187/YkoF-like"/>
</dbReference>